<evidence type="ECO:0000313" key="2">
    <source>
        <dbReference type="EMBL" id="CAF1599700.1"/>
    </source>
</evidence>
<dbReference type="Proteomes" id="UP000663828">
    <property type="component" value="Unassembled WGS sequence"/>
</dbReference>
<dbReference type="InterPro" id="IPR029526">
    <property type="entry name" value="PGBD"/>
</dbReference>
<accession>A0A816ATP9</accession>
<organism evidence="2 3">
    <name type="scientific">Adineta ricciae</name>
    <name type="common">Rotifer</name>
    <dbReference type="NCBI Taxonomy" id="249248"/>
    <lineage>
        <taxon>Eukaryota</taxon>
        <taxon>Metazoa</taxon>
        <taxon>Spiralia</taxon>
        <taxon>Gnathifera</taxon>
        <taxon>Rotifera</taxon>
        <taxon>Eurotatoria</taxon>
        <taxon>Bdelloidea</taxon>
        <taxon>Adinetida</taxon>
        <taxon>Adinetidae</taxon>
        <taxon>Adineta</taxon>
    </lineage>
</organism>
<name>A0A816ATP9_ADIRI</name>
<dbReference type="PANTHER" id="PTHR46599:SF3">
    <property type="entry name" value="PIGGYBAC TRANSPOSABLE ELEMENT-DERIVED PROTEIN 4"/>
    <property type="match status" value="1"/>
</dbReference>
<keyword evidence="3" id="KW-1185">Reference proteome</keyword>
<evidence type="ECO:0000313" key="3">
    <source>
        <dbReference type="Proteomes" id="UP000663828"/>
    </source>
</evidence>
<dbReference type="PANTHER" id="PTHR46599">
    <property type="entry name" value="PIGGYBAC TRANSPOSABLE ELEMENT-DERIVED PROTEIN 4"/>
    <property type="match status" value="1"/>
</dbReference>
<feature type="domain" description="PiggyBac transposable element-derived protein" evidence="1">
    <location>
        <begin position="1"/>
        <end position="175"/>
    </location>
</feature>
<protein>
    <recommendedName>
        <fullName evidence="1">PiggyBac transposable element-derived protein domain-containing protein</fullName>
    </recommendedName>
</protein>
<sequence>MLCDTNGYILDFIIYTGADTNYKETFSDLFLSSRVVFTLVEDYLDLGYCIIMDSYYSSPKLFLQMIKRKTDAVGTIRSNRIGLPIAFKRIELHKNEQIFRYYKKLMPVKWLDEKYVTMLSTYHNDDVTIIHKRNKQIEVPVRVHDYNVTMDGIDLADQQLAPHYLAILNSYHLYKIQTHQTIHNIMTQLRFRIALVRSLLGNNLHRLPSQAIRIGRPALEPTPVRLAERHFSSTFPSSSTTQR</sequence>
<proteinExistence type="predicted"/>
<comment type="caution">
    <text evidence="2">The sequence shown here is derived from an EMBL/GenBank/DDBJ whole genome shotgun (WGS) entry which is preliminary data.</text>
</comment>
<gene>
    <name evidence="2" type="ORF">XAT740_LOCUS47548</name>
</gene>
<dbReference type="EMBL" id="CAJNOR010006615">
    <property type="protein sequence ID" value="CAF1599700.1"/>
    <property type="molecule type" value="Genomic_DNA"/>
</dbReference>
<dbReference type="AlphaFoldDB" id="A0A816ATP9"/>
<dbReference type="Pfam" id="PF13843">
    <property type="entry name" value="DDE_Tnp_1_7"/>
    <property type="match status" value="1"/>
</dbReference>
<evidence type="ECO:0000259" key="1">
    <source>
        <dbReference type="Pfam" id="PF13843"/>
    </source>
</evidence>
<reference evidence="2" key="1">
    <citation type="submission" date="2021-02" db="EMBL/GenBank/DDBJ databases">
        <authorList>
            <person name="Nowell W R."/>
        </authorList>
    </citation>
    <scope>NUCLEOTIDE SEQUENCE</scope>
</reference>